<evidence type="ECO:0000313" key="1">
    <source>
        <dbReference type="EMBL" id="USQ80181.1"/>
    </source>
</evidence>
<name>A0ABY4YU88_9MICO</name>
<keyword evidence="2" id="KW-1185">Reference proteome</keyword>
<dbReference type="EMBL" id="CP099489">
    <property type="protein sequence ID" value="USQ80181.1"/>
    <property type="molecule type" value="Genomic_DNA"/>
</dbReference>
<protein>
    <submittedName>
        <fullName evidence="1">Uncharacterized protein</fullName>
    </submittedName>
</protein>
<evidence type="ECO:0000313" key="2">
    <source>
        <dbReference type="Proteomes" id="UP001056455"/>
    </source>
</evidence>
<sequence>MSEISGEITSHLAALGAGTRDRVVFAILTRNPHFIEDEAVTDADGVVRIDITNVVEGLLLRFRDGALERVRTTIRREGDYFPFPRPAELITGLDLSTATREDLGRVLGAPLAETSDDAGSVDEVRHAVDGGILTATFEADELVSVTVTLG</sequence>
<accession>A0ABY4YU88</accession>
<dbReference type="RefSeq" id="WP_252593557.1">
    <property type="nucleotide sequence ID" value="NZ_CP099489.1"/>
</dbReference>
<dbReference type="Proteomes" id="UP001056455">
    <property type="component" value="Chromosome"/>
</dbReference>
<proteinExistence type="predicted"/>
<organism evidence="1 2">
    <name type="scientific">Ornithinimicrobium faecis</name>
    <dbReference type="NCBI Taxonomy" id="2934158"/>
    <lineage>
        <taxon>Bacteria</taxon>
        <taxon>Bacillati</taxon>
        <taxon>Actinomycetota</taxon>
        <taxon>Actinomycetes</taxon>
        <taxon>Micrococcales</taxon>
        <taxon>Ornithinimicrobiaceae</taxon>
        <taxon>Ornithinimicrobium</taxon>
    </lineage>
</organism>
<gene>
    <name evidence="1" type="ORF">NF556_00520</name>
</gene>
<reference evidence="1" key="1">
    <citation type="submission" date="2022-06" db="EMBL/GenBank/DDBJ databases">
        <title>Ornithinimicrobium HY1793.</title>
        <authorList>
            <person name="Huang Y."/>
        </authorList>
    </citation>
    <scope>NUCLEOTIDE SEQUENCE</scope>
    <source>
        <strain evidence="1">HY1793</strain>
    </source>
</reference>